<feature type="signal peptide" evidence="1">
    <location>
        <begin position="1"/>
        <end position="21"/>
    </location>
</feature>
<dbReference type="STRING" id="2004952.A0A2C5ZL44"/>
<name>A0A2C5ZL44_9HYPO</name>
<protein>
    <submittedName>
        <fullName evidence="2">Uncharacterized protein</fullName>
    </submittedName>
</protein>
<evidence type="ECO:0000313" key="3">
    <source>
        <dbReference type="Proteomes" id="UP000226431"/>
    </source>
</evidence>
<dbReference type="EMBL" id="NJES01000025">
    <property type="protein sequence ID" value="PHH80124.1"/>
    <property type="molecule type" value="Genomic_DNA"/>
</dbReference>
<reference evidence="2 3" key="1">
    <citation type="submission" date="2017-06" db="EMBL/GenBank/DDBJ databases">
        <title>Ant-infecting Ophiocordyceps genomes reveal a high diversity of potential behavioral manipulation genes and a possible major role for enterotoxins.</title>
        <authorList>
            <person name="De Bekker C."/>
            <person name="Evans H.C."/>
            <person name="Brachmann A."/>
            <person name="Hughes D.P."/>
        </authorList>
    </citation>
    <scope>NUCLEOTIDE SEQUENCE [LARGE SCALE GENOMIC DNA]</scope>
    <source>
        <strain evidence="2 3">Map16</strain>
    </source>
</reference>
<dbReference type="AlphaFoldDB" id="A0A2C5ZL44"/>
<proteinExistence type="predicted"/>
<gene>
    <name evidence="2" type="ORF">CDD80_2812</name>
</gene>
<keyword evidence="3" id="KW-1185">Reference proteome</keyword>
<keyword evidence="1" id="KW-0732">Signal</keyword>
<comment type="caution">
    <text evidence="2">The sequence shown here is derived from an EMBL/GenBank/DDBJ whole genome shotgun (WGS) entry which is preliminary data.</text>
</comment>
<feature type="chain" id="PRO_5012722330" evidence="1">
    <location>
        <begin position="22"/>
        <end position="734"/>
    </location>
</feature>
<organism evidence="2 3">
    <name type="scientific">Ophiocordyceps camponoti-rufipedis</name>
    <dbReference type="NCBI Taxonomy" id="2004952"/>
    <lineage>
        <taxon>Eukaryota</taxon>
        <taxon>Fungi</taxon>
        <taxon>Dikarya</taxon>
        <taxon>Ascomycota</taxon>
        <taxon>Pezizomycotina</taxon>
        <taxon>Sordariomycetes</taxon>
        <taxon>Hypocreomycetidae</taxon>
        <taxon>Hypocreales</taxon>
        <taxon>Ophiocordycipitaceae</taxon>
        <taxon>Ophiocordyceps</taxon>
    </lineage>
</organism>
<evidence type="ECO:0000313" key="2">
    <source>
        <dbReference type="EMBL" id="PHH80124.1"/>
    </source>
</evidence>
<accession>A0A2C5ZL44</accession>
<sequence length="734" mass="81930">MRWTLSAASLCLVLWQGQCHAVGLADQILPQKRSTIAPRQRHVYIASALRPDVIGQKGIPSKTPPDFSCIFGTSIPPHGVPRHSIAAFPSADQAISEFRETVWPRCRLSDQPFVYEVSRGDRAFDSGNKAIYNLGPMWLNVSDGHSARFAQAGEYLQWKPVPKQPVDEKTVYIVSMAEPEFVMAGGFSPIVENHSGCLSEFRLAIPGTSRSWIVGFQSLKIAVQAFLDLRQYRCRAAFFYVYAVRSSPDLFPVMDRRGLLADANAVVSHGLNWLGPSNSHLIKYSKLLMNNLLSVSSSRMLDELLQETKWTRQNAKDQDLEEALGPKQNCNAADADQLVARHLNRFFKMIEQRDYRTMAGPREIARRLELPVSELTDSDRLDNTACAISLNEAPVDYHLSPGSRATTHINQLTEANIKSCTHFKQLSLGFQLHNDTRNDGTRDSIHLSISGENGEREVWVAKAPKPGFHVWTTLDMEGLFGKKQIARRDIAHISIVSKLPIDHTPEDAADDWNFQGLKLRGLCSDSSLALTMDKFASVNEWLGRRPSIPSALVWGGEIMLHDWKVMGCSEFSNLKVYFSISYRPGSDTEDDIFIHFGNASRETDVLLMQSPGLNAHAERIIDMRTTFNRQTVPVADIQSFEIYSKASGSEHNHQKSAVGGWRPGGVSLIGECASSRFWLAFWESRDTPYIGQANGQMTSEALRHNISAADWQWAELGGSRRGPDGVWGVVEGNM</sequence>
<dbReference type="OrthoDB" id="4918374at2759"/>
<dbReference type="Proteomes" id="UP000226431">
    <property type="component" value="Unassembled WGS sequence"/>
</dbReference>
<evidence type="ECO:0000256" key="1">
    <source>
        <dbReference type="SAM" id="SignalP"/>
    </source>
</evidence>